<evidence type="ECO:0000256" key="2">
    <source>
        <dbReference type="ARBA" id="ARBA00022490"/>
    </source>
</evidence>
<dbReference type="GO" id="GO:0016746">
    <property type="term" value="F:acyltransferase activity"/>
    <property type="evidence" value="ECO:0007669"/>
    <property type="project" value="UniProtKB-KW"/>
</dbReference>
<dbReference type="GO" id="GO:0005737">
    <property type="term" value="C:cytoplasm"/>
    <property type="evidence" value="ECO:0007669"/>
    <property type="project" value="UniProtKB-SubCell"/>
</dbReference>
<dbReference type="InterPro" id="IPR051321">
    <property type="entry name" value="PHA/PHB_synthase"/>
</dbReference>
<dbReference type="PANTHER" id="PTHR36837:SF5">
    <property type="entry name" value="POLY-3-HYDROXYBUTYRATE SYNTHASE"/>
    <property type="match status" value="1"/>
</dbReference>
<keyword evidence="2" id="KW-0963">Cytoplasm</keyword>
<dbReference type="GO" id="GO:0042619">
    <property type="term" value="P:poly-hydroxybutyrate biosynthetic process"/>
    <property type="evidence" value="ECO:0007669"/>
    <property type="project" value="InterPro"/>
</dbReference>
<keyword evidence="6" id="KW-1185">Reference proteome</keyword>
<proteinExistence type="predicted"/>
<dbReference type="NCBIfam" id="TIGR01838">
    <property type="entry name" value="PHA_synth_I"/>
    <property type="match status" value="1"/>
</dbReference>
<accession>A0A679IA71</accession>
<protein>
    <submittedName>
        <fullName evidence="5">Poly-beta-hydroxybutyrate polymerase</fullName>
    </submittedName>
</protein>
<dbReference type="Pfam" id="PF07167">
    <property type="entry name" value="PhaC_N"/>
    <property type="match status" value="1"/>
</dbReference>
<name>A0A679IA71_9RHOO</name>
<dbReference type="InterPro" id="IPR010941">
    <property type="entry name" value="PhaC_N"/>
</dbReference>
<dbReference type="PANTHER" id="PTHR36837">
    <property type="entry name" value="POLY(3-HYDROXYALKANOATE) POLYMERASE SUBUNIT PHAC"/>
    <property type="match status" value="1"/>
</dbReference>
<keyword evidence="4" id="KW-0012">Acyltransferase</keyword>
<sequence>MQGIADLPKQIEALTQSLAGFLEAHLPQDQAKTMASLTPPAEKFQPLVNDLMAAHQQLWQQMLNRKNGTAESPVVGAVAKDRRFSAEAWTTSPVHDYMRQAYVLNSQFLNNLAGILPSEDSKESARIRFLTSQFVDALSPSNFAATNPEVIQKALKTEGRSITEGINNLLRDLAKGRISTSDETAFEVGKNLATTEGAVVYENELIQLIQYAPLTAKVGKRPLLITPPCINRFYILDLQPESSLVRFAVEAGHTVFLISWKNPGKEDAHRTWDDYLELGPFSAIPVVQAISGSQTMNMLGFCIGGTLLSSALAVLAARGEKPAASLTLLTTMLDFADTGDIDIFVDAPSVAAREAAIGKGGLLEGRELMTMFSSLRPNDLVWPYVSGNYLLGNTPQAFDILYWNADSTGLPGPMACWYLRNTYLENRLRVPGELKLCDQPVDLGRLDMPTYLFAAREDHIVPWQTAYLVTRLLSGQHRFVLGASGHIAGVINPAAKNRRNYWVDGDLKGDANQWLASASEKPGSWWSDWSDWLEDFKGGERAAPKSLGSKAYKTIEPAPGRYVQAR</sequence>
<dbReference type="SUPFAM" id="SSF53474">
    <property type="entry name" value="alpha/beta-Hydrolases"/>
    <property type="match status" value="1"/>
</dbReference>
<evidence type="ECO:0000256" key="3">
    <source>
        <dbReference type="ARBA" id="ARBA00022679"/>
    </source>
</evidence>
<organism evidence="5 6">
    <name type="scientific">Fluviibacter phosphoraccumulans</name>
    <dbReference type="NCBI Taxonomy" id="1751046"/>
    <lineage>
        <taxon>Bacteria</taxon>
        <taxon>Pseudomonadati</taxon>
        <taxon>Pseudomonadota</taxon>
        <taxon>Betaproteobacteria</taxon>
        <taxon>Rhodocyclales</taxon>
        <taxon>Fluviibacteraceae</taxon>
        <taxon>Fluviibacter</taxon>
    </lineage>
</organism>
<dbReference type="AlphaFoldDB" id="A0A679IA71"/>
<evidence type="ECO:0000256" key="4">
    <source>
        <dbReference type="ARBA" id="ARBA00023315"/>
    </source>
</evidence>
<dbReference type="InterPro" id="IPR010963">
    <property type="entry name" value="PHA_synth_I"/>
</dbReference>
<keyword evidence="3" id="KW-0808">Transferase</keyword>
<evidence type="ECO:0000313" key="6">
    <source>
        <dbReference type="Proteomes" id="UP000463961"/>
    </source>
</evidence>
<dbReference type="Proteomes" id="UP000463961">
    <property type="component" value="Chromosome"/>
</dbReference>
<comment type="subcellular location">
    <subcellularLocation>
        <location evidence="1">Cytoplasm</location>
    </subcellularLocation>
</comment>
<reference evidence="6" key="1">
    <citation type="submission" date="2020-01" db="EMBL/GenBank/DDBJ databases">
        <title>Phosphoaccumulans saitamaens gen. nov., sp. nov., a polyphosphate accumulating bacterium isolated from surface river water.</title>
        <authorList>
            <person name="Watanabe K."/>
            <person name="Suda W."/>
        </authorList>
    </citation>
    <scope>NUCLEOTIDE SEQUENCE [LARGE SCALE GENOMIC DNA]</scope>
    <source>
        <strain evidence="6">ICHIAU1</strain>
    </source>
</reference>
<dbReference type="Gene3D" id="3.40.50.1820">
    <property type="entry name" value="alpha/beta hydrolase"/>
    <property type="match status" value="1"/>
</dbReference>
<evidence type="ECO:0000256" key="1">
    <source>
        <dbReference type="ARBA" id="ARBA00004496"/>
    </source>
</evidence>
<gene>
    <name evidence="5" type="primary">phaC</name>
    <name evidence="5" type="ORF">ICHIAU1_18360</name>
</gene>
<dbReference type="EMBL" id="AP022345">
    <property type="protein sequence ID" value="BBU69553.1"/>
    <property type="molecule type" value="Genomic_DNA"/>
</dbReference>
<dbReference type="InterPro" id="IPR029058">
    <property type="entry name" value="AB_hydrolase_fold"/>
</dbReference>
<evidence type="ECO:0000313" key="5">
    <source>
        <dbReference type="EMBL" id="BBU69553.1"/>
    </source>
</evidence>